<feature type="signal peptide" evidence="10">
    <location>
        <begin position="1"/>
        <end position="22"/>
    </location>
</feature>
<comment type="subcellular location">
    <subcellularLocation>
        <location evidence="1 9">Golgi apparatus membrane</location>
        <topology evidence="1 9">Single-pass type II membrane protein</topology>
    </subcellularLocation>
</comment>
<protein>
    <recommendedName>
        <fullName evidence="9">Carbohydrate sulfotransferase</fullName>
        <ecNumber evidence="9">2.8.2.-</ecNumber>
    </recommendedName>
</protein>
<proteinExistence type="inferred from homology"/>
<evidence type="ECO:0000256" key="2">
    <source>
        <dbReference type="ARBA" id="ARBA00006339"/>
    </source>
</evidence>
<evidence type="ECO:0000256" key="7">
    <source>
        <dbReference type="ARBA" id="ARBA00023136"/>
    </source>
</evidence>
<keyword evidence="10" id="KW-0732">Signal</keyword>
<dbReference type="InterPro" id="IPR018011">
    <property type="entry name" value="Carb_sulfotrans_8-10"/>
</dbReference>
<evidence type="ECO:0000256" key="3">
    <source>
        <dbReference type="ARBA" id="ARBA00022679"/>
    </source>
</evidence>
<keyword evidence="8 9" id="KW-0325">Glycoprotein</keyword>
<keyword evidence="3 9" id="KW-0808">Transferase</keyword>
<keyword evidence="6 9" id="KW-0333">Golgi apparatus</keyword>
<evidence type="ECO:0000256" key="5">
    <source>
        <dbReference type="ARBA" id="ARBA00022989"/>
    </source>
</evidence>
<feature type="non-terminal residue" evidence="11">
    <location>
        <position position="1"/>
    </location>
</feature>
<keyword evidence="9" id="KW-0735">Signal-anchor</keyword>
<keyword evidence="4" id="KW-0812">Transmembrane</keyword>
<evidence type="ECO:0000256" key="1">
    <source>
        <dbReference type="ARBA" id="ARBA00004323"/>
    </source>
</evidence>
<evidence type="ECO:0000256" key="9">
    <source>
        <dbReference type="RuleBase" id="RU364020"/>
    </source>
</evidence>
<reference evidence="11" key="1">
    <citation type="submission" date="2014-05" db="EMBL/GenBank/DDBJ databases">
        <authorList>
            <person name="Chronopoulou M."/>
        </authorList>
    </citation>
    <scope>NUCLEOTIDE SEQUENCE</scope>
    <source>
        <tissue evidence="11">Whole organism</tissue>
    </source>
</reference>
<dbReference type="InterPro" id="IPR005331">
    <property type="entry name" value="Sulfotransferase"/>
</dbReference>
<accession>A0A0K2V4Y6</accession>
<dbReference type="GO" id="GO:0016051">
    <property type="term" value="P:carbohydrate biosynthetic process"/>
    <property type="evidence" value="ECO:0007669"/>
    <property type="project" value="InterPro"/>
</dbReference>
<dbReference type="GO" id="GO:0008146">
    <property type="term" value="F:sulfotransferase activity"/>
    <property type="evidence" value="ECO:0007669"/>
    <property type="project" value="InterPro"/>
</dbReference>
<evidence type="ECO:0000256" key="10">
    <source>
        <dbReference type="SAM" id="SignalP"/>
    </source>
</evidence>
<dbReference type="PANTHER" id="PTHR12137:SF54">
    <property type="entry name" value="CARBOHYDRATE SULFOTRANSFERASE"/>
    <property type="match status" value="1"/>
</dbReference>
<name>A0A0K2V4Y6_LEPSM</name>
<evidence type="ECO:0000256" key="6">
    <source>
        <dbReference type="ARBA" id="ARBA00023034"/>
    </source>
</evidence>
<dbReference type="EC" id="2.8.2.-" evidence="9"/>
<keyword evidence="7" id="KW-0472">Membrane</keyword>
<dbReference type="OrthoDB" id="2019940at2759"/>
<dbReference type="Pfam" id="PF03567">
    <property type="entry name" value="Sulfotransfer_2"/>
    <property type="match status" value="1"/>
</dbReference>
<evidence type="ECO:0000256" key="8">
    <source>
        <dbReference type="ARBA" id="ARBA00023180"/>
    </source>
</evidence>
<evidence type="ECO:0000256" key="4">
    <source>
        <dbReference type="ARBA" id="ARBA00022692"/>
    </source>
</evidence>
<sequence>KPRTMNLLRLISFSIYMTQSFSLDPISILNRFEERNHLYQRICEKYNSTRRLEFKSLYEDFHFDRTLQSLSGKFSFCIAEDGGKEDLISSMIPSFDLKHKDKKLIHKKKKVLVVVHPLIRILSAYINFFVKGVSHQILSMKLKTYWSKDKSTLVTIDSSGLETLSFKEFVAFLTECGYEYSESLLWMADGFAEPWTPLWYVCDVCKKKYDYIVHMETIHADFDSLIHRQFYRNEKEVIKKVQRFYYSQLTQRDLIKLYQKYKLDFDLFGYTLEPFWTWAEDPCINPE</sequence>
<feature type="chain" id="PRO_5005489416" description="Carbohydrate sulfotransferase" evidence="10">
    <location>
        <begin position="23"/>
        <end position="287"/>
    </location>
</feature>
<comment type="similarity">
    <text evidence="2 9">Belongs to the sulfotransferase 2 family.</text>
</comment>
<dbReference type="EMBL" id="HACA01028247">
    <property type="protein sequence ID" value="CDW45608.1"/>
    <property type="molecule type" value="Transcribed_RNA"/>
</dbReference>
<organism evidence="11">
    <name type="scientific">Lepeophtheirus salmonis</name>
    <name type="common">Salmon louse</name>
    <name type="synonym">Caligus salmonis</name>
    <dbReference type="NCBI Taxonomy" id="72036"/>
    <lineage>
        <taxon>Eukaryota</taxon>
        <taxon>Metazoa</taxon>
        <taxon>Ecdysozoa</taxon>
        <taxon>Arthropoda</taxon>
        <taxon>Crustacea</taxon>
        <taxon>Multicrustacea</taxon>
        <taxon>Hexanauplia</taxon>
        <taxon>Copepoda</taxon>
        <taxon>Siphonostomatoida</taxon>
        <taxon>Caligidae</taxon>
        <taxon>Lepeophtheirus</taxon>
    </lineage>
</organism>
<dbReference type="GO" id="GO:0000139">
    <property type="term" value="C:Golgi membrane"/>
    <property type="evidence" value="ECO:0007669"/>
    <property type="project" value="UniProtKB-SubCell"/>
</dbReference>
<evidence type="ECO:0000313" key="11">
    <source>
        <dbReference type="EMBL" id="CDW45608.1"/>
    </source>
</evidence>
<keyword evidence="9" id="KW-0119">Carbohydrate metabolism</keyword>
<keyword evidence="5" id="KW-1133">Transmembrane helix</keyword>
<dbReference type="PANTHER" id="PTHR12137">
    <property type="entry name" value="CARBOHYDRATE SULFOTRANSFERASE"/>
    <property type="match status" value="1"/>
</dbReference>
<dbReference type="AlphaFoldDB" id="A0A0K2V4Y6"/>